<gene>
    <name evidence="2" type="ORF">CM19_02790</name>
</gene>
<dbReference type="SUPFAM" id="SSF56300">
    <property type="entry name" value="Metallo-dependent phosphatases"/>
    <property type="match status" value="1"/>
</dbReference>
<dbReference type="AlphaFoldDB" id="A0A031LUK2"/>
<name>A0A031LUK2_9CREN</name>
<protein>
    <submittedName>
        <fullName evidence="2">Phosphoesterase</fullName>
    </submittedName>
</protein>
<dbReference type="Pfam" id="PF12850">
    <property type="entry name" value="Metallophos_2"/>
    <property type="match status" value="1"/>
</dbReference>
<proteinExistence type="predicted"/>
<keyword evidence="3" id="KW-1185">Reference proteome</keyword>
<comment type="caution">
    <text evidence="2">The sequence shown here is derived from an EMBL/GenBank/DDBJ whole genome shotgun (WGS) entry which is preliminary data.</text>
</comment>
<accession>A0A031LUK2</accession>
<dbReference type="OrthoDB" id="32840at2157"/>
<feature type="domain" description="Calcineurin-like phosphoesterase" evidence="1">
    <location>
        <begin position="1"/>
        <end position="169"/>
    </location>
</feature>
<evidence type="ECO:0000313" key="3">
    <source>
        <dbReference type="Proteomes" id="UP000024332"/>
    </source>
</evidence>
<evidence type="ECO:0000259" key="1">
    <source>
        <dbReference type="Pfam" id="PF12850"/>
    </source>
</evidence>
<dbReference type="EMBL" id="JFZT01000017">
    <property type="protein sequence ID" value="EZQ11139.1"/>
    <property type="molecule type" value="Genomic_DNA"/>
</dbReference>
<reference evidence="2 3" key="1">
    <citation type="submission" date="2014-03" db="EMBL/GenBank/DDBJ databases">
        <title>Draft genome sequence of the novel thermoacidophilic archaea Acidianus copahuensis ALE1 strain, isolated from Copahue volcanic area in Neuquen Argentina.</title>
        <authorList>
            <person name="Urbieta M.S."/>
            <person name="Rascovan N."/>
            <person name="Castro C."/>
            <person name="Revale S."/>
            <person name="Giaveno M.A."/>
            <person name="Vazquez M.P."/>
            <person name="Donati E.R."/>
        </authorList>
    </citation>
    <scope>NUCLEOTIDE SEQUENCE [LARGE SCALE GENOMIC DNA]</scope>
    <source>
        <strain evidence="2 3">ALE1</strain>
    </source>
</reference>
<dbReference type="Gene3D" id="3.60.21.10">
    <property type="match status" value="1"/>
</dbReference>
<dbReference type="STRING" id="1160895.CM19_02790"/>
<dbReference type="InterPro" id="IPR029052">
    <property type="entry name" value="Metallo-depent_PP-like"/>
</dbReference>
<dbReference type="InterPro" id="IPR024654">
    <property type="entry name" value="Calcineurin-like_PHP_lpxH"/>
</dbReference>
<dbReference type="Proteomes" id="UP000024332">
    <property type="component" value="Unassembled WGS sequence"/>
</dbReference>
<evidence type="ECO:0000313" key="2">
    <source>
        <dbReference type="EMBL" id="EZQ11139.1"/>
    </source>
</evidence>
<organism evidence="2 3">
    <name type="scientific">Candidatus Acidianus copahuensis</name>
    <dbReference type="NCBI Taxonomy" id="1160895"/>
    <lineage>
        <taxon>Archaea</taxon>
        <taxon>Thermoproteota</taxon>
        <taxon>Thermoprotei</taxon>
        <taxon>Sulfolobales</taxon>
        <taxon>Sulfolobaceae</taxon>
        <taxon>Acidianus</taxon>
    </lineage>
</organism>
<sequence length="179" mass="20655">MKILVMSNVRFPEPHIESTLSTIIKKEEPEAIVLDGDTTQCYWDYECPRVIDVLYVIRSIAPWAQIIYVQGDMDPHAIKCIMAEPRYREEIIGTTMYIADVSSMKYYILHGHQGDIDQLRKNIGAGPWDWIVVGQYKRLEVDRLARVIYAGGITREFPSESRGYLVITESTHYLRTIGK</sequence>
<dbReference type="RefSeq" id="WP_048098890.1">
    <property type="nucleotide sequence ID" value="NZ_JFZT01000017.1"/>
</dbReference>